<reference evidence="2" key="1">
    <citation type="journal article" date="2020" name="Nature">
        <title>Giant virus diversity and host interactions through global metagenomics.</title>
        <authorList>
            <person name="Schulz F."/>
            <person name="Roux S."/>
            <person name="Paez-Espino D."/>
            <person name="Jungbluth S."/>
            <person name="Walsh D.A."/>
            <person name="Denef V.J."/>
            <person name="McMahon K.D."/>
            <person name="Konstantinidis K.T."/>
            <person name="Eloe-Fadrosh E.A."/>
            <person name="Kyrpides N.C."/>
            <person name="Woyke T."/>
        </authorList>
    </citation>
    <scope>NUCLEOTIDE SEQUENCE</scope>
    <source>
        <strain evidence="2">GVMAG-M-3300009155-48</strain>
    </source>
</reference>
<dbReference type="AlphaFoldDB" id="A0A6C0ET49"/>
<dbReference type="EMBL" id="MN738924">
    <property type="protein sequence ID" value="QHT31693.1"/>
    <property type="molecule type" value="Genomic_DNA"/>
</dbReference>
<feature type="transmembrane region" description="Helical" evidence="1">
    <location>
        <begin position="47"/>
        <end position="66"/>
    </location>
</feature>
<evidence type="ECO:0000313" key="2">
    <source>
        <dbReference type="EMBL" id="QHT31693.1"/>
    </source>
</evidence>
<protein>
    <recommendedName>
        <fullName evidence="3">DUF2177 family protein</fullName>
    </recommendedName>
</protein>
<keyword evidence="1" id="KW-1133">Transmembrane helix</keyword>
<accession>A0A6C0ET49</accession>
<dbReference type="InterPro" id="IPR018687">
    <property type="entry name" value="DUF2177_membr"/>
</dbReference>
<feature type="transmembrane region" description="Helical" evidence="1">
    <location>
        <begin position="6"/>
        <end position="26"/>
    </location>
</feature>
<name>A0A6C0ET49_9ZZZZ</name>
<proteinExistence type="predicted"/>
<evidence type="ECO:0008006" key="3">
    <source>
        <dbReference type="Google" id="ProtNLM"/>
    </source>
</evidence>
<keyword evidence="1" id="KW-0812">Transmembrane</keyword>
<keyword evidence="1" id="KW-0472">Membrane</keyword>
<feature type="transmembrane region" description="Helical" evidence="1">
    <location>
        <begin position="101"/>
        <end position="121"/>
    </location>
</feature>
<feature type="transmembrane region" description="Helical" evidence="1">
    <location>
        <begin position="72"/>
        <end position="94"/>
    </location>
</feature>
<evidence type="ECO:0000256" key="1">
    <source>
        <dbReference type="SAM" id="Phobius"/>
    </source>
</evidence>
<sequence>MNSKIIKDIAAITVLVLALDFMYISATRNMFEVQIADVQRVALQMRPLGGILCYILLVFGLYYFIVREHRPVFDAFLLGLVIYGVYETTSYALLKKWKWNIVLMDTLWGGILFALTTFITYKVV</sequence>
<organism evidence="2">
    <name type="scientific">viral metagenome</name>
    <dbReference type="NCBI Taxonomy" id="1070528"/>
    <lineage>
        <taxon>unclassified sequences</taxon>
        <taxon>metagenomes</taxon>
        <taxon>organismal metagenomes</taxon>
    </lineage>
</organism>
<dbReference type="Pfam" id="PF09945">
    <property type="entry name" value="DUF2177"/>
    <property type="match status" value="1"/>
</dbReference>